<dbReference type="PANTHER" id="PTHR47515:SF1">
    <property type="entry name" value="BLR2054 PROTEIN"/>
    <property type="match status" value="1"/>
</dbReference>
<dbReference type="Proteomes" id="UP000289650">
    <property type="component" value="Unassembled WGS sequence"/>
</dbReference>
<evidence type="ECO:0000313" key="3">
    <source>
        <dbReference type="EMBL" id="RXV65314.1"/>
    </source>
</evidence>
<feature type="domain" description="HTH-like" evidence="2">
    <location>
        <begin position="79"/>
        <end position="132"/>
    </location>
</feature>
<dbReference type="Pfam" id="PF13276">
    <property type="entry name" value="HTH_21"/>
    <property type="match status" value="1"/>
</dbReference>
<name>A0A4V1PQU5_9BURK</name>
<feature type="compositionally biased region" description="Basic and acidic residues" evidence="1">
    <location>
        <begin position="25"/>
        <end position="41"/>
    </location>
</feature>
<evidence type="ECO:0000313" key="4">
    <source>
        <dbReference type="Proteomes" id="UP000289650"/>
    </source>
</evidence>
<evidence type="ECO:0000259" key="2">
    <source>
        <dbReference type="Pfam" id="PF13276"/>
    </source>
</evidence>
<dbReference type="AlphaFoldDB" id="A0A4V1PQU5"/>
<feature type="region of interest" description="Disordered" evidence="1">
    <location>
        <begin position="1"/>
        <end position="41"/>
    </location>
</feature>
<gene>
    <name evidence="3" type="ORF">D1006_34980</name>
</gene>
<dbReference type="EMBL" id="QWEX01000003">
    <property type="protein sequence ID" value="RXV65314.1"/>
    <property type="molecule type" value="Genomic_DNA"/>
</dbReference>
<reference evidence="3 4" key="1">
    <citation type="submission" date="2018-08" db="EMBL/GenBank/DDBJ databases">
        <title>Mountain-cultivated ginseng endophyte, Burkholderia stabilis and its activity against ginseng root rot disease.</title>
        <authorList>
            <person name="Tapan Kumar M."/>
            <person name="Bae H."/>
            <person name="Shanmugam G."/>
            <person name="Jeon J."/>
        </authorList>
    </citation>
    <scope>NUCLEOTIDE SEQUENCE [LARGE SCALE GENOMIC DNA]</scope>
    <source>
        <strain evidence="3 4">EB159</strain>
    </source>
</reference>
<dbReference type="PANTHER" id="PTHR47515">
    <property type="entry name" value="LOW CALCIUM RESPONSE LOCUS PROTEIN T"/>
    <property type="match status" value="1"/>
</dbReference>
<dbReference type="OrthoDB" id="9816028at2"/>
<protein>
    <submittedName>
        <fullName evidence="3">Transposase</fullName>
    </submittedName>
</protein>
<accession>A0A4V1PQU5</accession>
<comment type="caution">
    <text evidence="3">The sequence shown here is derived from an EMBL/GenBank/DDBJ whole genome shotgun (WGS) entry which is preliminary data.</text>
</comment>
<proteinExistence type="predicted"/>
<dbReference type="InterPro" id="IPR025948">
    <property type="entry name" value="HTH-like_dom"/>
</dbReference>
<organism evidence="3 4">
    <name type="scientific">Burkholderia stabilis</name>
    <dbReference type="NCBI Taxonomy" id="95485"/>
    <lineage>
        <taxon>Bacteria</taxon>
        <taxon>Pseudomonadati</taxon>
        <taxon>Pseudomonadota</taxon>
        <taxon>Betaproteobacteria</taxon>
        <taxon>Burkholderiales</taxon>
        <taxon>Burkholderiaceae</taxon>
        <taxon>Burkholderia</taxon>
        <taxon>Burkholderia cepacia complex</taxon>
    </lineage>
</organism>
<evidence type="ECO:0000256" key="1">
    <source>
        <dbReference type="SAM" id="MobiDB-lite"/>
    </source>
</evidence>
<sequence>MAATRGRKSAAQAAGSRPGAGHPGSEGRSREKVSSPAQRREVVQQVIEQHDYSERRACAFIGLNRRTFRRPAPPDADHEVRQRLRELAQERPRFGSPRLHVLLRREGLVQNHKRTEWLYRAEGLSLRLKRRKKRPSHLRVVMPTPNGADESWAMDFVADALVHGRRIPAAIVQWNAGRIQPVVATPEFSGSHRDGDWGGLKNHRSTGGCC</sequence>